<accession>A0A6B3W336</accession>
<dbReference type="Proteomes" id="UP000570010">
    <property type="component" value="Unassembled WGS sequence"/>
</dbReference>
<dbReference type="Pfam" id="PF07261">
    <property type="entry name" value="DnaB_2"/>
    <property type="match status" value="1"/>
</dbReference>
<feature type="domain" description="DnaB/C C-terminal" evidence="2">
    <location>
        <begin position="173"/>
        <end position="241"/>
    </location>
</feature>
<proteinExistence type="inferred from homology"/>
<evidence type="ECO:0000259" key="2">
    <source>
        <dbReference type="Pfam" id="PF07261"/>
    </source>
</evidence>
<reference evidence="4 5" key="1">
    <citation type="submission" date="2020-02" db="EMBL/GenBank/DDBJ databases">
        <title>Bacillus aquiflavi sp. nov., isolated from yellow water of strong flavor Chinese baijiu in Yibin region of China.</title>
        <authorList>
            <person name="Xie J."/>
        </authorList>
    </citation>
    <scope>NUCLEOTIDE SEQUENCE [LARGE SCALE GENOMIC DNA]</scope>
    <source>
        <strain evidence="4 5">3H-10</strain>
    </source>
</reference>
<comment type="similarity">
    <text evidence="1">Belongs to the DnaB/DnaD family.</text>
</comment>
<dbReference type="SUPFAM" id="SSF158499">
    <property type="entry name" value="DnaD domain-like"/>
    <property type="match status" value="1"/>
</dbReference>
<dbReference type="InterPro" id="IPR006343">
    <property type="entry name" value="DnaB/C_C"/>
</dbReference>
<comment type="caution">
    <text evidence="4">The sequence shown here is derived from an EMBL/GenBank/DDBJ whole genome shotgun (WGS) entry which is preliminary data.</text>
</comment>
<organism evidence="4 5">
    <name type="scientific">Bacillus aquiflavi</name>
    <dbReference type="NCBI Taxonomy" id="2672567"/>
    <lineage>
        <taxon>Bacteria</taxon>
        <taxon>Bacillati</taxon>
        <taxon>Bacillota</taxon>
        <taxon>Bacilli</taxon>
        <taxon>Bacillales</taxon>
        <taxon>Bacillaceae</taxon>
        <taxon>Bacillus</taxon>
    </lineage>
</organism>
<sequence>MSKLLLDDKPIIVLPILAKKIGLNEAIVLQQLHYWIKSSSHFYENRHWVYNTYEGWQKQFPFWSISTIRRAFSKLEKRGFLETGNFNKSSIDKTKWYSINYDMLEGVNKCSVQNEQSSEQNEHSHDQNEQVVCSKRTNNMLKVNRPIPEKTTENPAEITKVDKADARKQENPFAFFEENGFGMIGRYLSEKISNWCDDLTEELVLEAMKIAVEQGKMKWNYVEAILKDWTSKNIKTVQQVKTTQKAYKNKTQIRKRATPLRREQLPKWFIQEQTEQAQEQDVSDNEFEEQKRKLATMLKKYQK</sequence>
<evidence type="ECO:0000313" key="4">
    <source>
        <dbReference type="EMBL" id="NEY83165.1"/>
    </source>
</evidence>
<evidence type="ECO:0000256" key="1">
    <source>
        <dbReference type="ARBA" id="ARBA00093462"/>
    </source>
</evidence>
<dbReference type="PANTHER" id="PTHR37293">
    <property type="entry name" value="PHAGE REPLICATION PROTEIN-RELATED"/>
    <property type="match status" value="1"/>
</dbReference>
<dbReference type="InterPro" id="IPR034829">
    <property type="entry name" value="DnaD-like_sf"/>
</dbReference>
<protein>
    <submittedName>
        <fullName evidence="4">DnaD domain protein</fullName>
    </submittedName>
</protein>
<dbReference type="EMBL" id="JACEIO010000084">
    <property type="protein sequence ID" value="MBA4538811.1"/>
    <property type="molecule type" value="Genomic_DNA"/>
</dbReference>
<keyword evidence="5" id="KW-1185">Reference proteome</keyword>
<reference evidence="3 6" key="2">
    <citation type="submission" date="2020-07" db="EMBL/GenBank/DDBJ databases">
        <authorList>
            <person name="Feng H."/>
        </authorList>
    </citation>
    <scope>NUCLEOTIDE SEQUENCE [LARGE SCALE GENOMIC DNA]</scope>
    <source>
        <strain evidence="3">S-12</strain>
        <strain evidence="6">s-12</strain>
    </source>
</reference>
<evidence type="ECO:0000313" key="6">
    <source>
        <dbReference type="Proteomes" id="UP000570010"/>
    </source>
</evidence>
<evidence type="ECO:0000313" key="3">
    <source>
        <dbReference type="EMBL" id="MBA4538811.1"/>
    </source>
</evidence>
<dbReference type="RefSeq" id="WP_163243567.1">
    <property type="nucleotide sequence ID" value="NZ_CP082780.1"/>
</dbReference>
<dbReference type="EMBL" id="JAAIWN010000087">
    <property type="protein sequence ID" value="NEY83165.1"/>
    <property type="molecule type" value="Genomic_DNA"/>
</dbReference>
<evidence type="ECO:0000313" key="5">
    <source>
        <dbReference type="Proteomes" id="UP000472971"/>
    </source>
</evidence>
<dbReference type="Proteomes" id="UP000472971">
    <property type="component" value="Unassembled WGS sequence"/>
</dbReference>
<dbReference type="Gene3D" id="1.10.10.630">
    <property type="entry name" value="DnaD domain-like"/>
    <property type="match status" value="1"/>
</dbReference>
<gene>
    <name evidence="4" type="ORF">G4D64_17110</name>
    <name evidence="3" type="ORF">H1Z61_17185</name>
</gene>
<name>A0A6B3W336_9BACI</name>
<dbReference type="PANTHER" id="PTHR37293:SF6">
    <property type="entry name" value="DNA REPLICATION PROTEIN DNAD"/>
    <property type="match status" value="1"/>
</dbReference>
<dbReference type="AlphaFoldDB" id="A0A6B3W336"/>
<dbReference type="InterPro" id="IPR053162">
    <property type="entry name" value="DnaD"/>
</dbReference>
<dbReference type="NCBIfam" id="TIGR01446">
    <property type="entry name" value="DnaD_dom"/>
    <property type="match status" value="1"/>
</dbReference>